<evidence type="ECO:0000256" key="3">
    <source>
        <dbReference type="ARBA" id="ARBA00022989"/>
    </source>
</evidence>
<evidence type="ECO:0000256" key="2">
    <source>
        <dbReference type="ARBA" id="ARBA00022692"/>
    </source>
</evidence>
<reference evidence="6 7" key="1">
    <citation type="journal article" date="2019" name="Int. J. Syst. Evol. Microbiol.">
        <title>The Global Catalogue of Microorganisms (GCM) 10K type strain sequencing project: providing services to taxonomists for standard genome sequencing and annotation.</title>
        <authorList>
            <consortium name="The Broad Institute Genomics Platform"/>
            <consortium name="The Broad Institute Genome Sequencing Center for Infectious Disease"/>
            <person name="Wu L."/>
            <person name="Ma J."/>
        </authorList>
    </citation>
    <scope>NUCLEOTIDE SEQUENCE [LARGE SCALE GENOMIC DNA]</scope>
    <source>
        <strain evidence="6 7">CGMCC 1.12543</strain>
    </source>
</reference>
<dbReference type="GO" id="GO:0005886">
    <property type="term" value="C:plasma membrane"/>
    <property type="evidence" value="ECO:0007669"/>
    <property type="project" value="UniProtKB-SubCell"/>
</dbReference>
<feature type="transmembrane region" description="Helical" evidence="5">
    <location>
        <begin position="58"/>
        <end position="80"/>
    </location>
</feature>
<feature type="transmembrane region" description="Helical" evidence="5">
    <location>
        <begin position="86"/>
        <end position="107"/>
    </location>
</feature>
<keyword evidence="3 5" id="KW-1133">Transmembrane helix</keyword>
<organism evidence="6 7">
    <name type="scientific">Halomarina salina</name>
    <dbReference type="NCBI Taxonomy" id="1872699"/>
    <lineage>
        <taxon>Archaea</taxon>
        <taxon>Methanobacteriati</taxon>
        <taxon>Methanobacteriota</taxon>
        <taxon>Stenosarchaea group</taxon>
        <taxon>Halobacteria</taxon>
        <taxon>Halobacteriales</taxon>
        <taxon>Natronomonadaceae</taxon>
        <taxon>Halomarina</taxon>
    </lineage>
</organism>
<dbReference type="Proteomes" id="UP001596099">
    <property type="component" value="Unassembled WGS sequence"/>
</dbReference>
<keyword evidence="7" id="KW-1185">Reference proteome</keyword>
<evidence type="ECO:0000313" key="6">
    <source>
        <dbReference type="EMBL" id="MFC5971122.1"/>
    </source>
</evidence>
<comment type="caution">
    <text evidence="6">The sequence shown here is derived from an EMBL/GenBank/DDBJ whole genome shotgun (WGS) entry which is preliminary data.</text>
</comment>
<dbReference type="PANTHER" id="PTHR43701">
    <property type="entry name" value="MEMBRANE TRANSPORTER PROTEIN MJ0441-RELATED"/>
    <property type="match status" value="1"/>
</dbReference>
<dbReference type="PANTHER" id="PTHR43701:SF5">
    <property type="entry name" value="MEMBRANE TRANSPORTER PROTEIN-RELATED"/>
    <property type="match status" value="1"/>
</dbReference>
<keyword evidence="2 5" id="KW-0812">Transmembrane</keyword>
<name>A0ABD5RKJ3_9EURY</name>
<comment type="subcellular location">
    <subcellularLocation>
        <location evidence="5">Cell membrane</location>
        <topology evidence="5">Multi-pass membrane protein</topology>
    </subcellularLocation>
    <subcellularLocation>
        <location evidence="1">Membrane</location>
        <topology evidence="1">Multi-pass membrane protein</topology>
    </subcellularLocation>
</comment>
<protein>
    <recommendedName>
        <fullName evidence="5">Probable membrane transporter protein</fullName>
    </recommendedName>
</protein>
<dbReference type="Pfam" id="PF01925">
    <property type="entry name" value="TauE"/>
    <property type="match status" value="1"/>
</dbReference>
<evidence type="ECO:0000256" key="1">
    <source>
        <dbReference type="ARBA" id="ARBA00004141"/>
    </source>
</evidence>
<dbReference type="EMBL" id="JBHSQH010000001">
    <property type="protein sequence ID" value="MFC5971122.1"/>
    <property type="molecule type" value="Genomic_DNA"/>
</dbReference>
<evidence type="ECO:0000256" key="5">
    <source>
        <dbReference type="RuleBase" id="RU363041"/>
    </source>
</evidence>
<comment type="similarity">
    <text evidence="5">Belongs to the 4-toluene sulfonate uptake permease (TSUP) (TC 2.A.102) family.</text>
</comment>
<accession>A0ABD5RKJ3</accession>
<dbReference type="AlphaFoldDB" id="A0ABD5RKJ3"/>
<sequence>MFGTGVSAVGLVVLVLLGFVIATTVNTFAMEAAVLFTPAFMFVFPVLVPGFPSVGVNAAIGLALFVELFGYSSSVSAYWFRHQIDFHVAAKLLAITVPVAVVARVGSYLVPSDLLMLAFGGLLVTLSVVLYESHERGPSILDTLLEKPVLGLTDAVPDEYEPRTRVLADGGTVEAGTRDGFDLEPLDTAVTFVGGLLAGLVGIAVGELTQTMLTVRKKVPIDVSTGTSALVLHVTIVAALVTNLLLLRFAPAIAGEGFTVPFGVGTFVAVGCLFGGQMGAFLNNRLSEETVLQMLMVAYFVIGVFVVGRTLLAGTAH</sequence>
<feature type="transmembrane region" description="Helical" evidence="5">
    <location>
        <begin position="114"/>
        <end position="131"/>
    </location>
</feature>
<feature type="transmembrane region" description="Helical" evidence="5">
    <location>
        <begin position="294"/>
        <end position="312"/>
    </location>
</feature>
<proteinExistence type="inferred from homology"/>
<evidence type="ECO:0000313" key="7">
    <source>
        <dbReference type="Proteomes" id="UP001596099"/>
    </source>
</evidence>
<feature type="transmembrane region" description="Helical" evidence="5">
    <location>
        <begin position="189"/>
        <end position="209"/>
    </location>
</feature>
<feature type="transmembrane region" description="Helical" evidence="5">
    <location>
        <begin position="32"/>
        <end position="51"/>
    </location>
</feature>
<dbReference type="InterPro" id="IPR002781">
    <property type="entry name" value="TM_pro_TauE-like"/>
</dbReference>
<gene>
    <name evidence="6" type="ORF">ACFPYI_07230</name>
</gene>
<dbReference type="RefSeq" id="WP_247414033.1">
    <property type="nucleotide sequence ID" value="NZ_JALLGW010000001.1"/>
</dbReference>
<dbReference type="InterPro" id="IPR051598">
    <property type="entry name" value="TSUP/Inactive_protease-like"/>
</dbReference>
<keyword evidence="5" id="KW-1003">Cell membrane</keyword>
<keyword evidence="4 5" id="KW-0472">Membrane</keyword>
<evidence type="ECO:0000256" key="4">
    <source>
        <dbReference type="ARBA" id="ARBA00023136"/>
    </source>
</evidence>
<feature type="transmembrane region" description="Helical" evidence="5">
    <location>
        <begin position="230"/>
        <end position="250"/>
    </location>
</feature>
<feature type="transmembrane region" description="Helical" evidence="5">
    <location>
        <begin position="262"/>
        <end position="282"/>
    </location>
</feature>